<dbReference type="Pfam" id="PF07238">
    <property type="entry name" value="PilZ"/>
    <property type="match status" value="1"/>
</dbReference>
<dbReference type="SUPFAM" id="SSF141371">
    <property type="entry name" value="PilZ domain-like"/>
    <property type="match status" value="1"/>
</dbReference>
<proteinExistence type="predicted"/>
<name>A0A1S1P979_METEX</name>
<sequence length="99" mass="10910">MADPRESVLPESAAPVERAGKRHRVVQQGRIVLGPERLIACTVRDLSLRGAKIRVAPEHVLPETFSLVIAAHDLRTMTARLCWRRGDFAGVVFEGEAVV</sequence>
<dbReference type="Proteomes" id="UP000180215">
    <property type="component" value="Unassembled WGS sequence"/>
</dbReference>
<comment type="caution">
    <text evidence="3">The sequence shown here is derived from an EMBL/GenBank/DDBJ whole genome shotgun (WGS) entry which is preliminary data.</text>
</comment>
<reference evidence="3 4" key="1">
    <citation type="submission" date="2016-10" db="EMBL/GenBank/DDBJ databases">
        <title>Draft genome sequence of Methylobacterium extorquens CP3, a seed endophyte of Crotalaria pumila with plant growth-promoting and metal tolerance properties.</title>
        <authorList>
            <person name="Sanchez-Lopez A.S."/>
            <person name="Van Hamme J.D."/>
            <person name="Thijs S."/>
            <person name="Mcammond B.M."/>
            <person name="Stevens V."/>
            <person name="Gonzalez-Chavez M.D.C."/>
            <person name="Vangronsveld J."/>
        </authorList>
    </citation>
    <scope>NUCLEOTIDE SEQUENCE [LARGE SCALE GENOMIC DNA]</scope>
    <source>
        <strain evidence="3 4">CP3</strain>
    </source>
</reference>
<accession>A0A1S1P979</accession>
<feature type="domain" description="PilZ" evidence="2">
    <location>
        <begin position="18"/>
        <end position="93"/>
    </location>
</feature>
<evidence type="ECO:0000259" key="2">
    <source>
        <dbReference type="Pfam" id="PF07238"/>
    </source>
</evidence>
<organism evidence="3 4">
    <name type="scientific">Methylorubrum extorquens</name>
    <name type="common">Methylobacterium dichloromethanicum</name>
    <name type="synonym">Methylobacterium extorquens</name>
    <dbReference type="NCBI Taxonomy" id="408"/>
    <lineage>
        <taxon>Bacteria</taxon>
        <taxon>Pseudomonadati</taxon>
        <taxon>Pseudomonadota</taxon>
        <taxon>Alphaproteobacteria</taxon>
        <taxon>Hyphomicrobiales</taxon>
        <taxon>Methylobacteriaceae</taxon>
        <taxon>Methylorubrum</taxon>
    </lineage>
</organism>
<evidence type="ECO:0000313" key="4">
    <source>
        <dbReference type="Proteomes" id="UP000180215"/>
    </source>
</evidence>
<dbReference type="EMBL" id="MNAO01000058">
    <property type="protein sequence ID" value="OHV17142.1"/>
    <property type="molecule type" value="Genomic_DNA"/>
</dbReference>
<gene>
    <name evidence="3" type="ORF">BK022_07365</name>
</gene>
<evidence type="ECO:0000313" key="3">
    <source>
        <dbReference type="EMBL" id="OHV17142.1"/>
    </source>
</evidence>
<dbReference type="Gene3D" id="2.40.10.220">
    <property type="entry name" value="predicted glycosyltransferase like domains"/>
    <property type="match status" value="1"/>
</dbReference>
<evidence type="ECO:0000256" key="1">
    <source>
        <dbReference type="SAM" id="MobiDB-lite"/>
    </source>
</evidence>
<feature type="region of interest" description="Disordered" evidence="1">
    <location>
        <begin position="1"/>
        <end position="20"/>
    </location>
</feature>
<dbReference type="InterPro" id="IPR009875">
    <property type="entry name" value="PilZ_domain"/>
</dbReference>
<dbReference type="AlphaFoldDB" id="A0A1S1P979"/>
<dbReference type="GO" id="GO:0035438">
    <property type="term" value="F:cyclic-di-GMP binding"/>
    <property type="evidence" value="ECO:0007669"/>
    <property type="project" value="InterPro"/>
</dbReference>
<protein>
    <submittedName>
        <fullName evidence="3">Pilus assembly protein PilZ</fullName>
    </submittedName>
</protein>